<protein>
    <submittedName>
        <fullName evidence="1">Uncharacterized protein</fullName>
    </submittedName>
</protein>
<sequence length="158" mass="17709">MTIRVRYPGAHIGQDLIFADDTGSDFMTLLDSDIDDLDNFYRLQGFNVNAISPQLIRPIPVNTFSGNEEWHDLYQVEVAFPDTNGALLTTWDRINVLVLADPIGAPTPDRVNGPWLRYKLHTSTAPTRRVEMGIFRIKSAIARGTSVGVQPPEARVMR</sequence>
<gene>
    <name evidence="1" type="ORF">PMG11_03313</name>
</gene>
<dbReference type="OrthoDB" id="4345980at2759"/>
<evidence type="ECO:0000313" key="2">
    <source>
        <dbReference type="Proteomes" id="UP000042958"/>
    </source>
</evidence>
<accession>A0A0F7VH33</accession>
<organism evidence="1 2">
    <name type="scientific">Penicillium brasilianum</name>
    <dbReference type="NCBI Taxonomy" id="104259"/>
    <lineage>
        <taxon>Eukaryota</taxon>
        <taxon>Fungi</taxon>
        <taxon>Dikarya</taxon>
        <taxon>Ascomycota</taxon>
        <taxon>Pezizomycotina</taxon>
        <taxon>Eurotiomycetes</taxon>
        <taxon>Eurotiomycetidae</taxon>
        <taxon>Eurotiales</taxon>
        <taxon>Aspergillaceae</taxon>
        <taxon>Penicillium</taxon>
    </lineage>
</organism>
<evidence type="ECO:0000313" key="1">
    <source>
        <dbReference type="EMBL" id="CEO58602.1"/>
    </source>
</evidence>
<dbReference type="Proteomes" id="UP000042958">
    <property type="component" value="Unassembled WGS sequence"/>
</dbReference>
<keyword evidence="2" id="KW-1185">Reference proteome</keyword>
<dbReference type="EMBL" id="CDHK01000003">
    <property type="protein sequence ID" value="CEO58602.1"/>
    <property type="molecule type" value="Genomic_DNA"/>
</dbReference>
<reference evidence="2" key="1">
    <citation type="journal article" date="2015" name="Genome Announc.">
        <title>Draft genome sequence of the fungus Penicillium brasilianum MG11.</title>
        <authorList>
            <person name="Horn F."/>
            <person name="Linde J."/>
            <person name="Mattern D.J."/>
            <person name="Walther G."/>
            <person name="Guthke R."/>
            <person name="Brakhage A.A."/>
            <person name="Valiante V."/>
        </authorList>
    </citation>
    <scope>NUCLEOTIDE SEQUENCE [LARGE SCALE GENOMIC DNA]</scope>
    <source>
        <strain evidence="2">MG11</strain>
    </source>
</reference>
<proteinExistence type="predicted"/>
<name>A0A0F7VH33_PENBI</name>
<dbReference type="AlphaFoldDB" id="A0A0F7VH33"/>